<keyword evidence="2 4" id="KW-0689">Ribosomal protein</keyword>
<comment type="caution">
    <text evidence="5">The sequence shown here is derived from an EMBL/GenBank/DDBJ whole genome shotgun (WGS) entry which is preliminary data.</text>
</comment>
<dbReference type="Gene3D" id="3.40.50.790">
    <property type="match status" value="1"/>
</dbReference>
<evidence type="ECO:0000256" key="3">
    <source>
        <dbReference type="ARBA" id="ARBA00023274"/>
    </source>
</evidence>
<dbReference type="PANTHER" id="PTHR23105">
    <property type="entry name" value="RIBOSOMAL PROTEIN L7AE FAMILY MEMBER"/>
    <property type="match status" value="1"/>
</dbReference>
<dbReference type="Gene3D" id="3.30.190.20">
    <property type="match status" value="1"/>
</dbReference>
<comment type="similarity">
    <text evidence="1 4">Belongs to the universal ribosomal protein uL1 family.</text>
</comment>
<proteinExistence type="inferred from homology"/>
<evidence type="ECO:0000256" key="4">
    <source>
        <dbReference type="RuleBase" id="RU000659"/>
    </source>
</evidence>
<dbReference type="FunFam" id="3.30.190.20:FF:000009">
    <property type="entry name" value="Ribosomal protein L10a"/>
    <property type="match status" value="1"/>
</dbReference>
<evidence type="ECO:0000256" key="1">
    <source>
        <dbReference type="ARBA" id="ARBA00010531"/>
    </source>
</evidence>
<keyword evidence="3 4" id="KW-0687">Ribonucleoprotein</keyword>
<dbReference type="InterPro" id="IPR050257">
    <property type="entry name" value="eL8/uL1-like"/>
</dbReference>
<evidence type="ECO:0000313" key="5">
    <source>
        <dbReference type="EMBL" id="OQV15948.1"/>
    </source>
</evidence>
<dbReference type="GO" id="GO:0015934">
    <property type="term" value="C:large ribosomal subunit"/>
    <property type="evidence" value="ECO:0007669"/>
    <property type="project" value="InterPro"/>
</dbReference>
<dbReference type="OrthoDB" id="2449818at2759"/>
<accession>A0A1W0WL61</accession>
<dbReference type="InterPro" id="IPR002143">
    <property type="entry name" value="Ribosomal_uL1"/>
</dbReference>
<dbReference type="PIRSF" id="PIRSF002155">
    <property type="entry name" value="Ribosomal_L1"/>
    <property type="match status" value="1"/>
</dbReference>
<dbReference type="GO" id="GO:0006412">
    <property type="term" value="P:translation"/>
    <property type="evidence" value="ECO:0007669"/>
    <property type="project" value="InterPro"/>
</dbReference>
<reference evidence="6" key="1">
    <citation type="submission" date="2017-01" db="EMBL/GenBank/DDBJ databases">
        <title>Comparative genomics of anhydrobiosis in the tardigrade Hypsibius dujardini.</title>
        <authorList>
            <person name="Yoshida Y."/>
            <person name="Koutsovoulos G."/>
            <person name="Laetsch D."/>
            <person name="Stevens L."/>
            <person name="Kumar S."/>
            <person name="Horikawa D."/>
            <person name="Ishino K."/>
            <person name="Komine S."/>
            <person name="Tomita M."/>
            <person name="Blaxter M."/>
            <person name="Arakawa K."/>
        </authorList>
    </citation>
    <scope>NUCLEOTIDE SEQUENCE [LARGE SCALE GENOMIC DNA]</scope>
    <source>
        <strain evidence="6">Z151</strain>
    </source>
</reference>
<dbReference type="InterPro" id="IPR016095">
    <property type="entry name" value="Ribosomal_uL1_3-a/b-sand"/>
</dbReference>
<evidence type="ECO:0000256" key="2">
    <source>
        <dbReference type="ARBA" id="ARBA00022980"/>
    </source>
</evidence>
<dbReference type="FunFam" id="3.30.190.20:FF:000006">
    <property type="entry name" value="Ribosomal protein"/>
    <property type="match status" value="1"/>
</dbReference>
<keyword evidence="6" id="KW-1185">Reference proteome</keyword>
<evidence type="ECO:0000313" key="6">
    <source>
        <dbReference type="Proteomes" id="UP000192578"/>
    </source>
</evidence>
<dbReference type="InterPro" id="IPR023674">
    <property type="entry name" value="Ribosomal_uL1-like"/>
</dbReference>
<organism evidence="5 6">
    <name type="scientific">Hypsibius exemplaris</name>
    <name type="common">Freshwater tardigrade</name>
    <dbReference type="NCBI Taxonomy" id="2072580"/>
    <lineage>
        <taxon>Eukaryota</taxon>
        <taxon>Metazoa</taxon>
        <taxon>Ecdysozoa</taxon>
        <taxon>Tardigrada</taxon>
        <taxon>Eutardigrada</taxon>
        <taxon>Parachela</taxon>
        <taxon>Hypsibioidea</taxon>
        <taxon>Hypsibiidae</taxon>
        <taxon>Hypsibius</taxon>
    </lineage>
</organism>
<dbReference type="GO" id="GO:0003735">
    <property type="term" value="F:structural constituent of ribosome"/>
    <property type="evidence" value="ECO:0007669"/>
    <property type="project" value="InterPro"/>
</dbReference>
<dbReference type="PROSITE" id="PS01199">
    <property type="entry name" value="RIBOSOMAL_L1"/>
    <property type="match status" value="1"/>
</dbReference>
<dbReference type="AlphaFoldDB" id="A0A1W0WL61"/>
<dbReference type="Pfam" id="PF00687">
    <property type="entry name" value="Ribosomal_L1"/>
    <property type="match status" value="1"/>
</dbReference>
<protein>
    <recommendedName>
        <fullName evidence="4">Ribosomal protein</fullName>
    </recommendedName>
</protein>
<dbReference type="Proteomes" id="UP000192578">
    <property type="component" value="Unassembled WGS sequence"/>
</dbReference>
<dbReference type="InterPro" id="IPR028364">
    <property type="entry name" value="Ribosomal_uL1/biogenesis"/>
</dbReference>
<name>A0A1W0WL61_HYPEX</name>
<dbReference type="CDD" id="cd00403">
    <property type="entry name" value="Ribosomal_L1"/>
    <property type="match status" value="1"/>
</dbReference>
<gene>
    <name evidence="5" type="ORF">BV898_09870</name>
</gene>
<dbReference type="GO" id="GO:0003723">
    <property type="term" value="F:RNA binding"/>
    <property type="evidence" value="ECO:0007669"/>
    <property type="project" value="InterPro"/>
</dbReference>
<dbReference type="FunFam" id="3.40.50.790:FF:000002">
    <property type="entry name" value="Ribosomal protein"/>
    <property type="match status" value="1"/>
</dbReference>
<dbReference type="EMBL" id="MTYJ01000080">
    <property type="protein sequence ID" value="OQV15948.1"/>
    <property type="molecule type" value="Genomic_DNA"/>
</dbReference>
<sequence length="217" mass="24273">MSSKISRDGLYECVNGVLEEAKKKPRKFVETVELQIALKNYDPQKDKRFSGTVRLKHTPRPKYKVCVLGDEQHIDEANSHQIPAMSADDLKKLNKNKKLVKKLAKQYDAFLASDALIKQIPRLLGPGLNKAGKFPTLISHGENMPGKVDELKGTIKFQMKKVLCLAVAIGHVGMSNDELASNISLAVNFLVSLLKKNWQNVRSLHIKSTMGPPQQLY</sequence>
<dbReference type="InterPro" id="IPR023673">
    <property type="entry name" value="Ribosomal_uL1_CS"/>
</dbReference>
<dbReference type="SUPFAM" id="SSF56808">
    <property type="entry name" value="Ribosomal protein L1"/>
    <property type="match status" value="1"/>
</dbReference>